<dbReference type="Proteomes" id="UP000214646">
    <property type="component" value="Unassembled WGS sequence"/>
</dbReference>
<dbReference type="AlphaFoldDB" id="A0A225E2R7"/>
<proteinExistence type="predicted"/>
<keyword evidence="2" id="KW-1185">Reference proteome</keyword>
<comment type="caution">
    <text evidence="1">The sequence shown here is derived from an EMBL/GenBank/DDBJ whole genome shotgun (WGS) entry which is preliminary data.</text>
</comment>
<evidence type="ECO:0000313" key="2">
    <source>
        <dbReference type="Proteomes" id="UP000214646"/>
    </source>
</evidence>
<organism evidence="1 2">
    <name type="scientific">Fimbriiglobus ruber</name>
    <dbReference type="NCBI Taxonomy" id="1908690"/>
    <lineage>
        <taxon>Bacteria</taxon>
        <taxon>Pseudomonadati</taxon>
        <taxon>Planctomycetota</taxon>
        <taxon>Planctomycetia</taxon>
        <taxon>Gemmatales</taxon>
        <taxon>Gemmataceae</taxon>
        <taxon>Fimbriiglobus</taxon>
    </lineage>
</organism>
<protein>
    <submittedName>
        <fullName evidence="1">Uncharacterized protein</fullName>
    </submittedName>
</protein>
<reference evidence="2" key="1">
    <citation type="submission" date="2017-06" db="EMBL/GenBank/DDBJ databases">
        <title>Genome analysis of Fimbriiglobus ruber SP5, the first member of the order Planctomycetales with confirmed chitinolytic capability.</title>
        <authorList>
            <person name="Ravin N.V."/>
            <person name="Rakitin A.L."/>
            <person name="Ivanova A.A."/>
            <person name="Beletsky A.V."/>
            <person name="Kulichevskaya I.S."/>
            <person name="Mardanov A.V."/>
            <person name="Dedysh S.N."/>
        </authorList>
    </citation>
    <scope>NUCLEOTIDE SEQUENCE [LARGE SCALE GENOMIC DNA]</scope>
    <source>
        <strain evidence="2">SP5</strain>
    </source>
</reference>
<evidence type="ECO:0000313" key="1">
    <source>
        <dbReference type="EMBL" id="OWK43779.1"/>
    </source>
</evidence>
<sequence>MNTNGLNKTKSKIYDNSATSIDYFKSLILPAYDEYEKRSRKSGKIPESLDLWLKKEHERYSERN</sequence>
<name>A0A225E2R7_9BACT</name>
<accession>A0A225E2R7</accession>
<dbReference type="EMBL" id="NIDE01000004">
    <property type="protein sequence ID" value="OWK43779.1"/>
    <property type="molecule type" value="Genomic_DNA"/>
</dbReference>
<gene>
    <name evidence="1" type="ORF">FRUB_03378</name>
</gene>